<comment type="function">
    <text evidence="6">Controls stomatal patterning.</text>
</comment>
<comment type="similarity">
    <text evidence="2 6">Belongs to the plant cysteine rich small secretory peptide family. Epidermal patterning factor subfamily.</text>
</comment>
<evidence type="ECO:0000256" key="1">
    <source>
        <dbReference type="ARBA" id="ARBA00004613"/>
    </source>
</evidence>
<dbReference type="GO" id="GO:0005576">
    <property type="term" value="C:extracellular region"/>
    <property type="evidence" value="ECO:0007669"/>
    <property type="project" value="UniProtKB-SubCell"/>
</dbReference>
<name>A0A199VRA4_ANACO</name>
<protein>
    <recommendedName>
        <fullName evidence="6">Epidermal patterning factor-like protein</fullName>
    </recommendedName>
</protein>
<dbReference type="GO" id="GO:0010052">
    <property type="term" value="P:guard cell differentiation"/>
    <property type="evidence" value="ECO:0007669"/>
    <property type="project" value="UniProtKB-UniRule"/>
</dbReference>
<keyword evidence="5" id="KW-1015">Disulfide bond</keyword>
<evidence type="ECO:0000313" key="8">
    <source>
        <dbReference type="Proteomes" id="UP000092600"/>
    </source>
</evidence>
<reference evidence="7 8" key="1">
    <citation type="journal article" date="2016" name="DNA Res.">
        <title>The draft genome of MD-2 pineapple using hybrid error correction of long reads.</title>
        <authorList>
            <person name="Redwan R.M."/>
            <person name="Saidin A."/>
            <person name="Kumar S.V."/>
        </authorList>
    </citation>
    <scope>NUCLEOTIDE SEQUENCE [LARGE SCALE GENOMIC DNA]</scope>
    <source>
        <strain evidence="8">cv. MD2</strain>
        <tissue evidence="7">Leaf</tissue>
    </source>
</reference>
<comment type="caution">
    <text evidence="7">The sequence shown here is derived from an EMBL/GenBank/DDBJ whole genome shotgun (WGS) entry which is preliminary data.</text>
</comment>
<comment type="subcellular location">
    <subcellularLocation>
        <location evidence="1 6">Secreted</location>
    </subcellularLocation>
</comment>
<keyword evidence="4" id="KW-0732">Signal</keyword>
<evidence type="ECO:0000256" key="2">
    <source>
        <dbReference type="ARBA" id="ARBA00008127"/>
    </source>
</evidence>
<keyword evidence="3 6" id="KW-0964">Secreted</keyword>
<dbReference type="STRING" id="4615.A0A199VRA4"/>
<evidence type="ECO:0000256" key="4">
    <source>
        <dbReference type="ARBA" id="ARBA00022729"/>
    </source>
</evidence>
<keyword evidence="6" id="KW-0217">Developmental protein</keyword>
<organism evidence="7 8">
    <name type="scientific">Ananas comosus</name>
    <name type="common">Pineapple</name>
    <name type="synonym">Ananas ananas</name>
    <dbReference type="NCBI Taxonomy" id="4615"/>
    <lineage>
        <taxon>Eukaryota</taxon>
        <taxon>Viridiplantae</taxon>
        <taxon>Streptophyta</taxon>
        <taxon>Embryophyta</taxon>
        <taxon>Tracheophyta</taxon>
        <taxon>Spermatophyta</taxon>
        <taxon>Magnoliopsida</taxon>
        <taxon>Liliopsida</taxon>
        <taxon>Poales</taxon>
        <taxon>Bromeliaceae</taxon>
        <taxon>Bromelioideae</taxon>
        <taxon>Ananas</taxon>
    </lineage>
</organism>
<dbReference type="InterPro" id="IPR039455">
    <property type="entry name" value="EPFL"/>
</dbReference>
<evidence type="ECO:0000313" key="7">
    <source>
        <dbReference type="EMBL" id="OAY79456.1"/>
    </source>
</evidence>
<gene>
    <name evidence="7" type="ORF">ACMD2_07512</name>
</gene>
<dbReference type="Proteomes" id="UP000092600">
    <property type="component" value="Unassembled WGS sequence"/>
</dbReference>
<dbReference type="PANTHER" id="PTHR33109">
    <property type="entry name" value="EPIDERMAL PATTERNING FACTOR-LIKE PROTEIN 4"/>
    <property type="match status" value="1"/>
</dbReference>
<evidence type="ECO:0000256" key="5">
    <source>
        <dbReference type="ARBA" id="ARBA00023157"/>
    </source>
</evidence>
<dbReference type="AlphaFoldDB" id="A0A199VRA4"/>
<sequence>MTVTKQRNDVSENSQQFLSIVKIESGVFTLNCRKIFRRLICTHHDDAATVGLVWAKRSVRVGGGVDGSTEGGGRRREALGSRPPRCVNKCSSCSPCTATLVVSPHGRGPTAVSPARAAEDGSNYYLLAWKCACGNKLFQP</sequence>
<accession>A0A199VRA4</accession>
<evidence type="ECO:0000256" key="3">
    <source>
        <dbReference type="ARBA" id="ARBA00022525"/>
    </source>
</evidence>
<evidence type="ECO:0000256" key="6">
    <source>
        <dbReference type="RuleBase" id="RU367102"/>
    </source>
</evidence>
<dbReference type="Pfam" id="PF17181">
    <property type="entry name" value="EPF"/>
    <property type="match status" value="1"/>
</dbReference>
<dbReference type="EMBL" id="LSRQ01001087">
    <property type="protein sequence ID" value="OAY79456.1"/>
    <property type="molecule type" value="Genomic_DNA"/>
</dbReference>
<proteinExistence type="inferred from homology"/>
<dbReference type="PANTHER" id="PTHR33109:SF60">
    <property type="entry name" value="EPIDERMAL PATTERNING FACTOR-LIKE PROTEIN 8"/>
    <property type="match status" value="1"/>
</dbReference>